<dbReference type="InterPro" id="IPR002401">
    <property type="entry name" value="Cyt_P450_E_grp-I"/>
</dbReference>
<evidence type="ECO:0000256" key="4">
    <source>
        <dbReference type="ARBA" id="ARBA00022723"/>
    </source>
</evidence>
<dbReference type="GO" id="GO:0005506">
    <property type="term" value="F:iron ion binding"/>
    <property type="evidence" value="ECO:0007669"/>
    <property type="project" value="InterPro"/>
</dbReference>
<dbReference type="InterPro" id="IPR050479">
    <property type="entry name" value="CYP11_CYP27_families"/>
</dbReference>
<evidence type="ECO:0000313" key="10">
    <source>
        <dbReference type="EMBL" id="AJN91159.1"/>
    </source>
</evidence>
<sequence length="497" mass="56579">MKLVRILIQPFGALRSQCFRELSTQAPRPFKDVPGLAALPIIGSWHRFLPILASVGMQANFFKILSAMRKKYGPIVKWEGFGGRGTMVICFNPKDFDQVYRAEETNPLRPGFVSLEYFREVLHKEKFQGVYGLTTAQGDQWRDFRTKVNPALLKIKMVQLYAPGLEEIAEDSIARLLKMTPKEISQDFYEEATKWSLESVALIALGSRIGCLENNPADHPSQQLIYCARKALDLPFILELMPTLWKDKTKTALFKKILDIYDLQWKVSEEFIDQTKKRIKERGHDIPEEDQSILEKLLAIDEKVAVMMANEMLMAGIDTVAFSLTGILYQLAMNPGAQDKVREEIRQGKSARYLKACLKESLRLAPVVSANLRVTSKDHVVGGYLIPKGVSLVAPNEILSKSEEHYPRATEFLPERWIVEKSDPLYHGNTHPMVTLPFGFGVRSCIGRRIAELELEVFVKKLLDKVRVSWSGPPIQVTTRVMNTYKKPFSFKFEPVN</sequence>
<name>A0A0C5C1L2_CNAME</name>
<reference evidence="10" key="1">
    <citation type="submission" date="2014-10" db="EMBL/GenBank/DDBJ databases">
        <title>Identification of cytochrome P450 monooxygenase genes in the rice leaffolder, Cnaphalocrocis medinalis.</title>
        <authorList>
            <person name="Liu S."/>
        </authorList>
    </citation>
    <scope>NUCLEOTIDE SEQUENCE</scope>
    <source>
        <strain evidence="10">HF</strain>
    </source>
</reference>
<evidence type="ECO:0000256" key="2">
    <source>
        <dbReference type="ARBA" id="ARBA00010617"/>
    </source>
</evidence>
<evidence type="ECO:0000256" key="8">
    <source>
        <dbReference type="PIRSR" id="PIRSR602401-1"/>
    </source>
</evidence>
<dbReference type="FunFam" id="1.10.630.10:FF:000006">
    <property type="entry name" value="Cytochrome P450 302a1, mitochondrial"/>
    <property type="match status" value="1"/>
</dbReference>
<evidence type="ECO:0000256" key="3">
    <source>
        <dbReference type="ARBA" id="ARBA00022617"/>
    </source>
</evidence>
<keyword evidence="3 8" id="KW-0349">Heme</keyword>
<proteinExistence type="evidence at transcript level"/>
<dbReference type="PANTHER" id="PTHR24279">
    <property type="entry name" value="CYTOCHROME P450"/>
    <property type="match status" value="1"/>
</dbReference>
<dbReference type="GO" id="GO:0004497">
    <property type="term" value="F:monooxygenase activity"/>
    <property type="evidence" value="ECO:0007669"/>
    <property type="project" value="UniProtKB-KW"/>
</dbReference>
<dbReference type="InterPro" id="IPR001128">
    <property type="entry name" value="Cyt_P450"/>
</dbReference>
<dbReference type="PROSITE" id="PS00086">
    <property type="entry name" value="CYTOCHROME_P450"/>
    <property type="match status" value="1"/>
</dbReference>
<dbReference type="AlphaFoldDB" id="A0A0C5C1L2"/>
<dbReference type="GO" id="GO:0016705">
    <property type="term" value="F:oxidoreductase activity, acting on paired donors, with incorporation or reduction of molecular oxygen"/>
    <property type="evidence" value="ECO:0007669"/>
    <property type="project" value="InterPro"/>
</dbReference>
<keyword evidence="6 8" id="KW-0408">Iron</keyword>
<protein>
    <submittedName>
        <fullName evidence="10">Cytochrome P450 monooxygenase CYP333A13</fullName>
    </submittedName>
</protein>
<dbReference type="EMBL" id="KP001114">
    <property type="protein sequence ID" value="AJN91159.1"/>
    <property type="molecule type" value="mRNA"/>
</dbReference>
<keyword evidence="5 9" id="KW-0560">Oxidoreductase</keyword>
<dbReference type="Pfam" id="PF00067">
    <property type="entry name" value="p450"/>
    <property type="match status" value="1"/>
</dbReference>
<dbReference type="GO" id="GO:0020037">
    <property type="term" value="F:heme binding"/>
    <property type="evidence" value="ECO:0007669"/>
    <property type="project" value="InterPro"/>
</dbReference>
<organism evidence="10">
    <name type="scientific">Cnaphalocrocis medinalis</name>
    <name type="common">Rice leaffolder moth</name>
    <dbReference type="NCBI Taxonomy" id="437488"/>
    <lineage>
        <taxon>Eukaryota</taxon>
        <taxon>Metazoa</taxon>
        <taxon>Ecdysozoa</taxon>
        <taxon>Arthropoda</taxon>
        <taxon>Hexapoda</taxon>
        <taxon>Insecta</taxon>
        <taxon>Pterygota</taxon>
        <taxon>Neoptera</taxon>
        <taxon>Endopterygota</taxon>
        <taxon>Lepidoptera</taxon>
        <taxon>Glossata</taxon>
        <taxon>Ditrysia</taxon>
        <taxon>Pyraloidea</taxon>
        <taxon>Crambidae</taxon>
        <taxon>Pyraustinae</taxon>
        <taxon>Cnaphalocrocis</taxon>
    </lineage>
</organism>
<comment type="similarity">
    <text evidence="2 9">Belongs to the cytochrome P450 family.</text>
</comment>
<dbReference type="PANTHER" id="PTHR24279:SF120">
    <property type="entry name" value="CYTOCHROME P450"/>
    <property type="match status" value="1"/>
</dbReference>
<dbReference type="InterPro" id="IPR036396">
    <property type="entry name" value="Cyt_P450_sf"/>
</dbReference>
<comment type="cofactor">
    <cofactor evidence="1 8">
        <name>heme</name>
        <dbReference type="ChEBI" id="CHEBI:30413"/>
    </cofactor>
</comment>
<dbReference type="CDD" id="cd11054">
    <property type="entry name" value="CYP24A1-like"/>
    <property type="match status" value="1"/>
</dbReference>
<dbReference type="PRINTS" id="PR00463">
    <property type="entry name" value="EP450I"/>
</dbReference>
<dbReference type="Gene3D" id="1.10.630.10">
    <property type="entry name" value="Cytochrome P450"/>
    <property type="match status" value="1"/>
</dbReference>
<dbReference type="PRINTS" id="PR00385">
    <property type="entry name" value="P450"/>
</dbReference>
<dbReference type="InterPro" id="IPR017972">
    <property type="entry name" value="Cyt_P450_CS"/>
</dbReference>
<evidence type="ECO:0000256" key="5">
    <source>
        <dbReference type="ARBA" id="ARBA00023002"/>
    </source>
</evidence>
<evidence type="ECO:0000256" key="9">
    <source>
        <dbReference type="RuleBase" id="RU000461"/>
    </source>
</evidence>
<keyword evidence="4 8" id="KW-0479">Metal-binding</keyword>
<evidence type="ECO:0000256" key="1">
    <source>
        <dbReference type="ARBA" id="ARBA00001971"/>
    </source>
</evidence>
<dbReference type="SUPFAM" id="SSF48264">
    <property type="entry name" value="Cytochrome P450"/>
    <property type="match status" value="1"/>
</dbReference>
<accession>A0A0C5C1L2</accession>
<evidence type="ECO:0000256" key="6">
    <source>
        <dbReference type="ARBA" id="ARBA00023004"/>
    </source>
</evidence>
<evidence type="ECO:0000256" key="7">
    <source>
        <dbReference type="ARBA" id="ARBA00023033"/>
    </source>
</evidence>
<keyword evidence="7 9" id="KW-0503">Monooxygenase</keyword>
<feature type="binding site" description="axial binding residue" evidence="8">
    <location>
        <position position="445"/>
    </location>
    <ligand>
        <name>heme</name>
        <dbReference type="ChEBI" id="CHEBI:30413"/>
    </ligand>
    <ligandPart>
        <name>Fe</name>
        <dbReference type="ChEBI" id="CHEBI:18248"/>
    </ligandPart>
</feature>